<accession>A0A426YV09</accession>
<feature type="non-terminal residue" evidence="6">
    <location>
        <position position="1"/>
    </location>
</feature>
<keyword evidence="2" id="KW-0349">Heme</keyword>
<dbReference type="Proteomes" id="UP000287651">
    <property type="component" value="Unassembled WGS sequence"/>
</dbReference>
<evidence type="ECO:0000256" key="1">
    <source>
        <dbReference type="ARBA" id="ARBA00010617"/>
    </source>
</evidence>
<comment type="similarity">
    <text evidence="1">Belongs to the cytochrome P450 family.</text>
</comment>
<dbReference type="GO" id="GO:0016491">
    <property type="term" value="F:oxidoreductase activity"/>
    <property type="evidence" value="ECO:0007669"/>
    <property type="project" value="UniProtKB-KW"/>
</dbReference>
<keyword evidence="5" id="KW-0408">Iron</keyword>
<evidence type="ECO:0000313" key="7">
    <source>
        <dbReference type="Proteomes" id="UP000287651"/>
    </source>
</evidence>
<proteinExistence type="inferred from homology"/>
<dbReference type="GO" id="GO:0046872">
    <property type="term" value="F:metal ion binding"/>
    <property type="evidence" value="ECO:0007669"/>
    <property type="project" value="UniProtKB-KW"/>
</dbReference>
<protein>
    <recommendedName>
        <fullName evidence="8">Cytochrome P450</fullName>
    </recommendedName>
</protein>
<comment type="caution">
    <text evidence="6">The sequence shown here is derived from an EMBL/GenBank/DDBJ whole genome shotgun (WGS) entry which is preliminary data.</text>
</comment>
<dbReference type="AlphaFoldDB" id="A0A426YV09"/>
<sequence>LLHGFKWRLPPGMTAEELNMDEIFGLTTPRNVRLQAVVEPKLPAHLYGA</sequence>
<dbReference type="PANTHER" id="PTHR47944:SF4">
    <property type="entry name" value="OS09G0441700 PROTEIN"/>
    <property type="match status" value="1"/>
</dbReference>
<dbReference type="EMBL" id="AMZH03010034">
    <property type="protein sequence ID" value="RRT55556.1"/>
    <property type="molecule type" value="Genomic_DNA"/>
</dbReference>
<evidence type="ECO:0008006" key="8">
    <source>
        <dbReference type="Google" id="ProtNLM"/>
    </source>
</evidence>
<evidence type="ECO:0000313" key="6">
    <source>
        <dbReference type="EMBL" id="RRT55556.1"/>
    </source>
</evidence>
<evidence type="ECO:0000256" key="5">
    <source>
        <dbReference type="ARBA" id="ARBA00023004"/>
    </source>
</evidence>
<keyword evidence="4" id="KW-0560">Oxidoreductase</keyword>
<evidence type="ECO:0000256" key="4">
    <source>
        <dbReference type="ARBA" id="ARBA00023002"/>
    </source>
</evidence>
<organism evidence="6 7">
    <name type="scientific">Ensete ventricosum</name>
    <name type="common">Abyssinian banana</name>
    <name type="synonym">Musa ensete</name>
    <dbReference type="NCBI Taxonomy" id="4639"/>
    <lineage>
        <taxon>Eukaryota</taxon>
        <taxon>Viridiplantae</taxon>
        <taxon>Streptophyta</taxon>
        <taxon>Embryophyta</taxon>
        <taxon>Tracheophyta</taxon>
        <taxon>Spermatophyta</taxon>
        <taxon>Magnoliopsida</taxon>
        <taxon>Liliopsida</taxon>
        <taxon>Zingiberales</taxon>
        <taxon>Musaceae</taxon>
        <taxon>Ensete</taxon>
    </lineage>
</organism>
<keyword evidence="3" id="KW-0479">Metal-binding</keyword>
<gene>
    <name evidence="6" type="ORF">B296_00043781</name>
</gene>
<reference evidence="6 7" key="1">
    <citation type="journal article" date="2014" name="Agronomy (Basel)">
        <title>A Draft Genome Sequence for Ensete ventricosum, the Drought-Tolerant Tree Against Hunger.</title>
        <authorList>
            <person name="Harrison J."/>
            <person name="Moore K.A."/>
            <person name="Paszkiewicz K."/>
            <person name="Jones T."/>
            <person name="Grant M."/>
            <person name="Ambacheew D."/>
            <person name="Muzemil S."/>
            <person name="Studholme D.J."/>
        </authorList>
    </citation>
    <scope>NUCLEOTIDE SEQUENCE [LARGE SCALE GENOMIC DNA]</scope>
</reference>
<evidence type="ECO:0000256" key="3">
    <source>
        <dbReference type="ARBA" id="ARBA00022723"/>
    </source>
</evidence>
<name>A0A426YV09_ENSVE</name>
<dbReference type="PANTHER" id="PTHR47944">
    <property type="entry name" value="CYTOCHROME P450 98A9"/>
    <property type="match status" value="1"/>
</dbReference>
<evidence type="ECO:0000256" key="2">
    <source>
        <dbReference type="ARBA" id="ARBA00022617"/>
    </source>
</evidence>